<sequence>MTPDTAEAVSEVAPQPPKLDPETLVLRGRPPRVVRFRRGAIIGIVGVGASLVLAALWFGLEPAQPARSDPVELPLRPRHERVADVLAGAPKDYAEIPVLGPPLPGDLGRPILAHRRSAGLESESPLAPASDAAAAEAERRAAELQAARASGVMVRLERPGSSGTGIAAGGGGKSDRAPAESGDPGSPGIEDHAEARAKTNGRALSQALVPPGSPYTLSAGSVIAASLLTGLNSDLPGLVTAQVTEGVYDTATGRVLLIPQGARLVGRYDNAVAFGQSRARVVWERLIMPGGASVALGNMPAADTAGYAGLSDSIDRHGGTLLKGVLLSSLLGVGAELSIEGESDLVEALRESAQQGTARAGDQVVAKALGIQPTLTVRPGWPLRVLVHEDLVLRPWKKGDEP</sequence>
<keyword evidence="5 7" id="KW-0472">Membrane</keyword>
<keyword evidence="3 7" id="KW-0812">Transmembrane</keyword>
<dbReference type="InterPro" id="IPR042217">
    <property type="entry name" value="T4SS_VirB10/TrbI"/>
</dbReference>
<keyword evidence="4 7" id="KW-1133">Transmembrane helix</keyword>
<evidence type="ECO:0000256" key="7">
    <source>
        <dbReference type="SAM" id="Phobius"/>
    </source>
</evidence>
<gene>
    <name evidence="8" type="ORF">GGQ98_003448</name>
</gene>
<dbReference type="InterPro" id="IPR005498">
    <property type="entry name" value="T4SS_VirB10/TraB/TrbI"/>
</dbReference>
<dbReference type="CDD" id="cd16429">
    <property type="entry name" value="VirB10"/>
    <property type="match status" value="1"/>
</dbReference>
<feature type="compositionally biased region" description="Low complexity" evidence="6">
    <location>
        <begin position="121"/>
        <end position="135"/>
    </location>
</feature>
<dbReference type="Gene3D" id="2.40.128.260">
    <property type="entry name" value="Type IV secretion system, VirB10/TraB/TrbI"/>
    <property type="match status" value="1"/>
</dbReference>
<feature type="region of interest" description="Disordered" evidence="6">
    <location>
        <begin position="118"/>
        <end position="138"/>
    </location>
</feature>
<organism evidence="8 9">
    <name type="scientific">Sphingosinicella soli</name>
    <dbReference type="NCBI Taxonomy" id="333708"/>
    <lineage>
        <taxon>Bacteria</taxon>
        <taxon>Pseudomonadati</taxon>
        <taxon>Pseudomonadota</taxon>
        <taxon>Alphaproteobacteria</taxon>
        <taxon>Sphingomonadales</taxon>
        <taxon>Sphingosinicellaceae</taxon>
        <taxon>Sphingosinicella</taxon>
    </lineage>
</organism>
<evidence type="ECO:0000256" key="5">
    <source>
        <dbReference type="ARBA" id="ARBA00023136"/>
    </source>
</evidence>
<evidence type="ECO:0000256" key="3">
    <source>
        <dbReference type="ARBA" id="ARBA00022692"/>
    </source>
</evidence>
<comment type="similarity">
    <text evidence="2">Belongs to the TrbI/VirB10 family.</text>
</comment>
<evidence type="ECO:0000256" key="2">
    <source>
        <dbReference type="ARBA" id="ARBA00010265"/>
    </source>
</evidence>
<evidence type="ECO:0000256" key="6">
    <source>
        <dbReference type="SAM" id="MobiDB-lite"/>
    </source>
</evidence>
<feature type="compositionally biased region" description="Gly residues" evidence="6">
    <location>
        <begin position="162"/>
        <end position="172"/>
    </location>
</feature>
<dbReference type="GO" id="GO:0016020">
    <property type="term" value="C:membrane"/>
    <property type="evidence" value="ECO:0007669"/>
    <property type="project" value="UniProtKB-SubCell"/>
</dbReference>
<proteinExistence type="inferred from homology"/>
<keyword evidence="9" id="KW-1185">Reference proteome</keyword>
<dbReference type="Pfam" id="PF03743">
    <property type="entry name" value="TrbI"/>
    <property type="match status" value="1"/>
</dbReference>
<name>A0A7W7B4I3_9SPHN</name>
<accession>A0A7W7B4I3</accession>
<evidence type="ECO:0000313" key="9">
    <source>
        <dbReference type="Proteomes" id="UP000566324"/>
    </source>
</evidence>
<feature type="transmembrane region" description="Helical" evidence="7">
    <location>
        <begin position="39"/>
        <end position="60"/>
    </location>
</feature>
<evidence type="ECO:0000256" key="4">
    <source>
        <dbReference type="ARBA" id="ARBA00022989"/>
    </source>
</evidence>
<dbReference type="Proteomes" id="UP000566324">
    <property type="component" value="Unassembled WGS sequence"/>
</dbReference>
<evidence type="ECO:0000313" key="8">
    <source>
        <dbReference type="EMBL" id="MBB4633794.1"/>
    </source>
</evidence>
<dbReference type="RefSeq" id="WP_184071711.1">
    <property type="nucleotide sequence ID" value="NZ_JACHNZ010000058.1"/>
</dbReference>
<evidence type="ECO:0000256" key="1">
    <source>
        <dbReference type="ARBA" id="ARBA00004167"/>
    </source>
</evidence>
<protein>
    <submittedName>
        <fullName evidence="8">Type IV secretion system protein VirB10</fullName>
    </submittedName>
</protein>
<comment type="caution">
    <text evidence="8">The sequence shown here is derived from an EMBL/GenBank/DDBJ whole genome shotgun (WGS) entry which is preliminary data.</text>
</comment>
<dbReference type="AlphaFoldDB" id="A0A7W7B4I3"/>
<feature type="region of interest" description="Disordered" evidence="6">
    <location>
        <begin position="153"/>
        <end position="199"/>
    </location>
</feature>
<comment type="subcellular location">
    <subcellularLocation>
        <location evidence="1">Membrane</location>
        <topology evidence="1">Single-pass membrane protein</topology>
    </subcellularLocation>
</comment>
<dbReference type="EMBL" id="JACHNZ010000058">
    <property type="protein sequence ID" value="MBB4633794.1"/>
    <property type="molecule type" value="Genomic_DNA"/>
</dbReference>
<reference evidence="8 9" key="1">
    <citation type="submission" date="2020-08" db="EMBL/GenBank/DDBJ databases">
        <title>Genomic Encyclopedia of Type Strains, Phase IV (KMG-IV): sequencing the most valuable type-strain genomes for metagenomic binning, comparative biology and taxonomic classification.</title>
        <authorList>
            <person name="Goeker M."/>
        </authorList>
    </citation>
    <scope>NUCLEOTIDE SEQUENCE [LARGE SCALE GENOMIC DNA]</scope>
    <source>
        <strain evidence="8 9">DSM 17328</strain>
    </source>
</reference>